<dbReference type="PANTHER" id="PTHR31761">
    <property type="entry name" value="GROWTH ARREST AND DNA DAMAGE-INDUCIBLE PROTEINS-INTERACTING PROTEIN 1 GADD45GIP1"/>
    <property type="match status" value="1"/>
</dbReference>
<evidence type="ECO:0000256" key="13">
    <source>
        <dbReference type="ARBA" id="ARBA00060144"/>
    </source>
</evidence>
<protein>
    <recommendedName>
        <fullName evidence="11">Large ribosomal subunit protein mL64</fullName>
    </recommendedName>
    <alternativeName>
        <fullName evidence="10">39S ribosomal protein L59, mitochondrial</fullName>
    </alternativeName>
    <alternativeName>
        <fullName evidence="12">Growth arrest and DNA damage-inducible proteins-interacting protein 1</fullName>
    </alternativeName>
</protein>
<dbReference type="GO" id="GO:0005634">
    <property type="term" value="C:nucleus"/>
    <property type="evidence" value="ECO:0007669"/>
    <property type="project" value="UniProtKB-SubCell"/>
</dbReference>
<evidence type="ECO:0000256" key="1">
    <source>
        <dbReference type="ARBA" id="ARBA00004123"/>
    </source>
</evidence>
<dbReference type="Gene3D" id="6.10.280.120">
    <property type="entry name" value="Growth arrest and DNA-damage-inducible proteins-interacting protein 1"/>
    <property type="match status" value="1"/>
</dbReference>
<evidence type="ECO:0000256" key="12">
    <source>
        <dbReference type="ARBA" id="ARBA00035485"/>
    </source>
</evidence>
<dbReference type="RefSeq" id="XP_018332115.2">
    <property type="nucleotide sequence ID" value="XM_018476613.2"/>
</dbReference>
<gene>
    <name evidence="15" type="primary">LOC108741720</name>
</gene>
<evidence type="ECO:0000256" key="6">
    <source>
        <dbReference type="ARBA" id="ARBA00023128"/>
    </source>
</evidence>
<dbReference type="KEGG" id="apln:108741720"/>
<organism evidence="14 15">
    <name type="scientific">Agrilus planipennis</name>
    <name type="common">Emerald ash borer</name>
    <name type="synonym">Agrilus marcopoli</name>
    <dbReference type="NCBI Taxonomy" id="224129"/>
    <lineage>
        <taxon>Eukaryota</taxon>
        <taxon>Metazoa</taxon>
        <taxon>Ecdysozoa</taxon>
        <taxon>Arthropoda</taxon>
        <taxon>Hexapoda</taxon>
        <taxon>Insecta</taxon>
        <taxon>Pterygota</taxon>
        <taxon>Neoptera</taxon>
        <taxon>Endopterygota</taxon>
        <taxon>Coleoptera</taxon>
        <taxon>Polyphaga</taxon>
        <taxon>Elateriformia</taxon>
        <taxon>Buprestoidea</taxon>
        <taxon>Buprestidae</taxon>
        <taxon>Agrilinae</taxon>
        <taxon>Agrilus</taxon>
    </lineage>
</organism>
<name>A0A1W4XIB3_AGRPL</name>
<dbReference type="InterPro" id="IPR018472">
    <property type="entry name" value="Ribosomal_mL64"/>
</dbReference>
<keyword evidence="14" id="KW-1185">Reference proteome</keyword>
<evidence type="ECO:0000256" key="10">
    <source>
        <dbReference type="ARBA" id="ARBA00030700"/>
    </source>
</evidence>
<evidence type="ECO:0000256" key="8">
    <source>
        <dbReference type="ARBA" id="ARBA00023274"/>
    </source>
</evidence>
<reference evidence="15" key="1">
    <citation type="submission" date="2025-08" db="UniProtKB">
        <authorList>
            <consortium name="RefSeq"/>
        </authorList>
    </citation>
    <scope>IDENTIFICATION</scope>
    <source>
        <tissue evidence="15">Entire body</tissue>
    </source>
</reference>
<dbReference type="PANTHER" id="PTHR31761:SF1">
    <property type="entry name" value="LARGE RIBOSOMAL SUBUNIT PROTEIN ML64"/>
    <property type="match status" value="1"/>
</dbReference>
<comment type="subcellular location">
    <subcellularLocation>
        <location evidence="2">Mitochondrion</location>
    </subcellularLocation>
    <subcellularLocation>
        <location evidence="1">Nucleus</location>
    </subcellularLocation>
</comment>
<proteinExistence type="inferred from homology"/>
<accession>A0A1W4XIB3</accession>
<keyword evidence="8" id="KW-0687">Ribonucleoprotein</keyword>
<keyword evidence="7" id="KW-0539">Nucleus</keyword>
<comment type="function">
    <text evidence="13">Acts as a negative regulator of G1 to S cell cycle phase progression by inhibiting cyclin-dependent kinases. Inhibitory effects are additive with GADD45 proteins but also occur in the absence of GADD45 proteins. Acts as a repressor of the orphan nuclear receptor NR4A1 by inhibiting AB domain-mediated transcriptional activity. May be involved in the hormone-mediated regulation of NR4A1 transcriptional activity. May play a role in mitochondrial protein synthesis.</text>
</comment>
<evidence type="ECO:0000256" key="2">
    <source>
        <dbReference type="ARBA" id="ARBA00004173"/>
    </source>
</evidence>
<keyword evidence="6" id="KW-0496">Mitochondrion</keyword>
<dbReference type="Proteomes" id="UP000192223">
    <property type="component" value="Unplaced"/>
</dbReference>
<dbReference type="GO" id="GO:1990904">
    <property type="term" value="C:ribonucleoprotein complex"/>
    <property type="evidence" value="ECO:0007669"/>
    <property type="project" value="UniProtKB-KW"/>
</dbReference>
<evidence type="ECO:0000256" key="11">
    <source>
        <dbReference type="ARBA" id="ARBA00035184"/>
    </source>
</evidence>
<dbReference type="Pfam" id="PF10147">
    <property type="entry name" value="CR6_interact"/>
    <property type="match status" value="1"/>
</dbReference>
<dbReference type="GeneID" id="108741720"/>
<sequence>KWKDEELDSISIEETPKYIDTIFDEQQQEILKKRNKSQLNPQHHNILFNRRLYNQSIEDFHDTIKYKRKLLSRYGIKSLDIPAGALWLTEEGIEDKMEYERAYNPHTLQEGWKILEEKRQNEEETIRLRDKEIGENLKKRFVWEKELQDKIAKKAEALRVAREKKSRLIDEVCRKLGFAVNPRDPKFQEALEKINIDLRIIMIM</sequence>
<dbReference type="InterPro" id="IPR043035">
    <property type="entry name" value="Ribosomal_mL64_sf"/>
</dbReference>
<dbReference type="InParanoid" id="A0A1W4XIB3"/>
<keyword evidence="9" id="KW-0131">Cell cycle</keyword>
<evidence type="ECO:0000256" key="3">
    <source>
        <dbReference type="ARBA" id="ARBA00005421"/>
    </source>
</evidence>
<comment type="similarity">
    <text evidence="3">Belongs to the mitochondrion-specific ribosomal protein mL64 family.</text>
</comment>
<evidence type="ECO:0000313" key="15">
    <source>
        <dbReference type="RefSeq" id="XP_018332115.2"/>
    </source>
</evidence>
<dbReference type="STRING" id="224129.A0A1W4XIB3"/>
<evidence type="ECO:0000256" key="7">
    <source>
        <dbReference type="ARBA" id="ARBA00023242"/>
    </source>
</evidence>
<dbReference type="AlphaFoldDB" id="A0A1W4XIB3"/>
<keyword evidence="4" id="KW-0689">Ribosomal protein</keyword>
<evidence type="ECO:0000256" key="5">
    <source>
        <dbReference type="ARBA" id="ARBA00023054"/>
    </source>
</evidence>
<dbReference type="GO" id="GO:0005840">
    <property type="term" value="C:ribosome"/>
    <property type="evidence" value="ECO:0007669"/>
    <property type="project" value="UniProtKB-KW"/>
</dbReference>
<evidence type="ECO:0000256" key="4">
    <source>
        <dbReference type="ARBA" id="ARBA00022980"/>
    </source>
</evidence>
<feature type="non-terminal residue" evidence="15">
    <location>
        <position position="1"/>
    </location>
</feature>
<evidence type="ECO:0000313" key="14">
    <source>
        <dbReference type="Proteomes" id="UP000192223"/>
    </source>
</evidence>
<dbReference type="OrthoDB" id="6247992at2759"/>
<evidence type="ECO:0000256" key="9">
    <source>
        <dbReference type="ARBA" id="ARBA00023306"/>
    </source>
</evidence>
<keyword evidence="5" id="KW-0175">Coiled coil</keyword>
<dbReference type="GO" id="GO:0005739">
    <property type="term" value="C:mitochondrion"/>
    <property type="evidence" value="ECO:0007669"/>
    <property type="project" value="UniProtKB-SubCell"/>
</dbReference>